<dbReference type="InterPro" id="IPR044492">
    <property type="entry name" value="P_typ_ATPase_HD_dom"/>
</dbReference>
<feature type="transmembrane region" description="Helical" evidence="10">
    <location>
        <begin position="384"/>
        <end position="410"/>
    </location>
</feature>
<keyword evidence="6" id="KW-0460">Magnesium</keyword>
<dbReference type="EMBL" id="CAWUHD010000009">
    <property type="protein sequence ID" value="CAK7212506.1"/>
    <property type="molecule type" value="Genomic_DNA"/>
</dbReference>
<feature type="transmembrane region" description="Helical" evidence="10">
    <location>
        <begin position="167"/>
        <end position="187"/>
    </location>
</feature>
<dbReference type="Pfam" id="PF00122">
    <property type="entry name" value="E1-E2_ATPase"/>
    <property type="match status" value="1"/>
</dbReference>
<comment type="caution">
    <text evidence="14">The sequence shown here is derived from an EMBL/GenBank/DDBJ whole genome shotgun (WGS) entry which is preliminary data.</text>
</comment>
<dbReference type="Proteomes" id="UP001642482">
    <property type="component" value="Unassembled WGS sequence"/>
</dbReference>
<feature type="domain" description="P-type ATPase A" evidence="11">
    <location>
        <begin position="203"/>
        <end position="324"/>
    </location>
</feature>
<dbReference type="Gene3D" id="2.70.150.10">
    <property type="entry name" value="Calcium-transporting ATPase, cytoplasmic transduction domain A"/>
    <property type="match status" value="1"/>
</dbReference>
<dbReference type="NCBIfam" id="TIGR01494">
    <property type="entry name" value="ATPase_P-type"/>
    <property type="match status" value="2"/>
</dbReference>
<dbReference type="SUPFAM" id="SSF56784">
    <property type="entry name" value="HAD-like"/>
    <property type="match status" value="1"/>
</dbReference>
<dbReference type="Gene3D" id="1.20.1110.10">
    <property type="entry name" value="Calcium-transporting ATPase, transmembrane domain"/>
    <property type="match status" value="1"/>
</dbReference>
<evidence type="ECO:0000256" key="5">
    <source>
        <dbReference type="ARBA" id="ARBA00022840"/>
    </source>
</evidence>
<dbReference type="Pfam" id="PF13246">
    <property type="entry name" value="Cation_ATPase"/>
    <property type="match status" value="1"/>
</dbReference>
<evidence type="ECO:0000259" key="12">
    <source>
        <dbReference type="Pfam" id="PF00689"/>
    </source>
</evidence>
<protein>
    <submittedName>
        <fullName evidence="14">Plasma membrane calcium</fullName>
    </submittedName>
</protein>
<feature type="domain" description="Cation-transporting P-type ATPase C-terminal" evidence="12">
    <location>
        <begin position="860"/>
        <end position="961"/>
    </location>
</feature>
<dbReference type="PANTHER" id="PTHR24093">
    <property type="entry name" value="CATION TRANSPORTING ATPASE"/>
    <property type="match status" value="1"/>
</dbReference>
<name>A0ABP0AZ02_9PEZI</name>
<dbReference type="Pfam" id="PF00690">
    <property type="entry name" value="Cation_ATPase_N"/>
    <property type="match status" value="1"/>
</dbReference>
<evidence type="ECO:0000256" key="7">
    <source>
        <dbReference type="ARBA" id="ARBA00022967"/>
    </source>
</evidence>
<dbReference type="InterPro" id="IPR008250">
    <property type="entry name" value="ATPase_P-typ_transduc_dom_A_sf"/>
</dbReference>
<keyword evidence="8 10" id="KW-1133">Transmembrane helix</keyword>
<dbReference type="PRINTS" id="PR00119">
    <property type="entry name" value="CATATPASE"/>
</dbReference>
<dbReference type="PROSITE" id="PS00154">
    <property type="entry name" value="ATPASE_E1_E2"/>
    <property type="match status" value="1"/>
</dbReference>
<evidence type="ECO:0000256" key="4">
    <source>
        <dbReference type="ARBA" id="ARBA00022741"/>
    </source>
</evidence>
<dbReference type="InterPro" id="IPR018303">
    <property type="entry name" value="ATPase_P-typ_P_site"/>
</dbReference>
<dbReference type="InterPro" id="IPR023214">
    <property type="entry name" value="HAD_sf"/>
</dbReference>
<evidence type="ECO:0000256" key="3">
    <source>
        <dbReference type="ARBA" id="ARBA00022723"/>
    </source>
</evidence>
<dbReference type="InterPro" id="IPR006068">
    <property type="entry name" value="ATPase_P-typ_cation-transptr_C"/>
</dbReference>
<feature type="transmembrane region" description="Helical" evidence="10">
    <location>
        <begin position="833"/>
        <end position="854"/>
    </location>
</feature>
<dbReference type="Pfam" id="PF00689">
    <property type="entry name" value="Cation_ATPase_C"/>
    <property type="match status" value="1"/>
</dbReference>
<keyword evidence="2 10" id="KW-0812">Transmembrane</keyword>
<keyword evidence="7" id="KW-1278">Translocase</keyword>
<dbReference type="SUPFAM" id="SSF81653">
    <property type="entry name" value="Calcium ATPase, transduction domain A"/>
    <property type="match status" value="1"/>
</dbReference>
<dbReference type="Gene3D" id="3.40.50.1000">
    <property type="entry name" value="HAD superfamily/HAD-like"/>
    <property type="match status" value="1"/>
</dbReference>
<keyword evidence="3" id="KW-0479">Metal-binding</keyword>
<proteinExistence type="predicted"/>
<evidence type="ECO:0000256" key="1">
    <source>
        <dbReference type="ARBA" id="ARBA00004127"/>
    </source>
</evidence>
<evidence type="ECO:0000259" key="13">
    <source>
        <dbReference type="Pfam" id="PF00690"/>
    </source>
</evidence>
<keyword evidence="4" id="KW-0547">Nucleotide-binding</keyword>
<feature type="transmembrane region" description="Helical" evidence="10">
    <location>
        <begin position="344"/>
        <end position="364"/>
    </location>
</feature>
<dbReference type="InterPro" id="IPR036412">
    <property type="entry name" value="HAD-like_sf"/>
</dbReference>
<evidence type="ECO:0000313" key="15">
    <source>
        <dbReference type="Proteomes" id="UP001642482"/>
    </source>
</evidence>
<sequence length="963" mass="102811">MDKKQTDSALAGPAPTKFAVSVEDLRALHTPKNLDAFCAVGGLRGLEKALLTNRQTGLNHEATAADVASERNLPGTPGAGFADKAIPLLSRPARQAAAGALLEDRKHVFGDNFLPTKRQPTFLRLVWMAYNDPVLFLLTGAAAVSLAIGLYQALGTPHSRGDPGVEWVEGVAILVAVVIIVLVGSINDWEKLRQFKKLNRKQLQRDVIVIRSGAPRLVSISEVLVGDVVSLEPGDVFPADGILISGHSIVCDESTATGESDAIHKSLGDDVYHAVAARGAPQDPNGPALDPFILSGTKVLEGVGTFLVTATGANSTYGKVLASLKDEPEPTPLQERLSVLAKHIAQAGGLAAILLFVVLLLKFLGGLPHNTQTSTDKGQNFIDILIISLTVLVIAVPEGLPLAVTLSLAFTTTRMMKDNNLVRRLKACEIMGNATDICSDKTGTLTLNKMEVAAGAVGAEAQFHNALGSSTPSDGTLADAAQSAGSLSQFVDSFSGSVQALLLQSIALNSTAFEQEGGGNFIGSDTESALLNFAQNHLEMRSLQIERASETVTQVIPFSAVRQCMATVIKLPGSKPRYRVFVKGASEIMLAKCSKMIQATARELSYRAMDANTRKETSTTIETYARHALRTIVLSYRDIQPPAPVQDGADNTATDFTLDYLLEDLVFIGVFGIYDPLRPGVPEAVTACQNAGVTVRMVTGDNLGTAKAIARQCGILSSDEDVVMEGTQFRNMSDAALDAALPHLKVLARSSPSDKERLVVRLRETGKIVAVTGDGTNDAAALSAADVGFSMGGLSGTEVAREASDIVLTNDDFTSVVKAIMWGRAVNDSTKKFLQFQITITLTSVMTAFISAIANADEQSVLTPVQLMWVNLFQDTMAALALATDAPQKRVLDRNPEPRAAPLINTPMWKTIIGQSVYQIIVTLVLYFAGSAILSVQTDLENQQLQTLVFNTYVWLQIFNMCK</sequence>
<keyword evidence="5" id="KW-0067">ATP-binding</keyword>
<gene>
    <name evidence="14" type="primary">PMC1_1</name>
    <name evidence="14" type="ORF">SEUCBS140593_001526</name>
</gene>
<comment type="subcellular location">
    <subcellularLocation>
        <location evidence="1">Endomembrane system</location>
        <topology evidence="1">Multi-pass membrane protein</topology>
    </subcellularLocation>
</comment>
<dbReference type="SFLD" id="SFLDF00027">
    <property type="entry name" value="p-type_atpase"/>
    <property type="match status" value="1"/>
</dbReference>
<dbReference type="PANTHER" id="PTHR24093:SF369">
    <property type="entry name" value="CALCIUM-TRANSPORTING ATPASE"/>
    <property type="match status" value="1"/>
</dbReference>
<evidence type="ECO:0000259" key="11">
    <source>
        <dbReference type="Pfam" id="PF00122"/>
    </source>
</evidence>
<evidence type="ECO:0000313" key="14">
    <source>
        <dbReference type="EMBL" id="CAK7212506.1"/>
    </source>
</evidence>
<dbReference type="SFLD" id="SFLDS00003">
    <property type="entry name" value="Haloacid_Dehalogenase"/>
    <property type="match status" value="1"/>
</dbReference>
<evidence type="ECO:0000256" key="6">
    <source>
        <dbReference type="ARBA" id="ARBA00022842"/>
    </source>
</evidence>
<dbReference type="InterPro" id="IPR059000">
    <property type="entry name" value="ATPase_P-type_domA"/>
</dbReference>
<accession>A0ABP0AZ02</accession>
<dbReference type="InterPro" id="IPR004014">
    <property type="entry name" value="ATPase_P-typ_cation-transptr_N"/>
</dbReference>
<organism evidence="14 15">
    <name type="scientific">Sporothrix eucalyptigena</name>
    <dbReference type="NCBI Taxonomy" id="1812306"/>
    <lineage>
        <taxon>Eukaryota</taxon>
        <taxon>Fungi</taxon>
        <taxon>Dikarya</taxon>
        <taxon>Ascomycota</taxon>
        <taxon>Pezizomycotina</taxon>
        <taxon>Sordariomycetes</taxon>
        <taxon>Sordariomycetidae</taxon>
        <taxon>Ophiostomatales</taxon>
        <taxon>Ophiostomataceae</taxon>
        <taxon>Sporothrix</taxon>
    </lineage>
</organism>
<evidence type="ECO:0000256" key="10">
    <source>
        <dbReference type="SAM" id="Phobius"/>
    </source>
</evidence>
<keyword evidence="15" id="KW-1185">Reference proteome</keyword>
<dbReference type="Gene3D" id="3.40.1110.10">
    <property type="entry name" value="Calcium-transporting ATPase, cytoplasmic domain N"/>
    <property type="match status" value="1"/>
</dbReference>
<feature type="transmembrane region" description="Helical" evidence="10">
    <location>
        <begin position="134"/>
        <end position="155"/>
    </location>
</feature>
<feature type="transmembrane region" description="Helical" evidence="10">
    <location>
        <begin position="917"/>
        <end position="936"/>
    </location>
</feature>
<reference evidence="14 15" key="1">
    <citation type="submission" date="2024-01" db="EMBL/GenBank/DDBJ databases">
        <authorList>
            <person name="Allen C."/>
            <person name="Tagirdzhanova G."/>
        </authorList>
    </citation>
    <scope>NUCLEOTIDE SEQUENCE [LARGE SCALE GENOMIC DNA]</scope>
</reference>
<dbReference type="SUPFAM" id="SSF81660">
    <property type="entry name" value="Metal cation-transporting ATPase, ATP-binding domain N"/>
    <property type="match status" value="1"/>
</dbReference>
<evidence type="ECO:0000256" key="8">
    <source>
        <dbReference type="ARBA" id="ARBA00022989"/>
    </source>
</evidence>
<dbReference type="SUPFAM" id="SSF81665">
    <property type="entry name" value="Calcium ATPase, transmembrane domain M"/>
    <property type="match status" value="1"/>
</dbReference>
<dbReference type="InterPro" id="IPR023298">
    <property type="entry name" value="ATPase_P-typ_TM_dom_sf"/>
</dbReference>
<evidence type="ECO:0000256" key="2">
    <source>
        <dbReference type="ARBA" id="ARBA00022692"/>
    </source>
</evidence>
<dbReference type="InterPro" id="IPR001757">
    <property type="entry name" value="P_typ_ATPase"/>
</dbReference>
<keyword evidence="9 10" id="KW-0472">Membrane</keyword>
<dbReference type="SFLD" id="SFLDG00002">
    <property type="entry name" value="C1.7:_P-type_atpase_like"/>
    <property type="match status" value="1"/>
</dbReference>
<feature type="domain" description="Cation-transporting P-type ATPase N-terminal" evidence="13">
    <location>
        <begin position="103"/>
        <end position="145"/>
    </location>
</feature>
<evidence type="ECO:0000256" key="9">
    <source>
        <dbReference type="ARBA" id="ARBA00023136"/>
    </source>
</evidence>
<dbReference type="InterPro" id="IPR023299">
    <property type="entry name" value="ATPase_P-typ_cyto_dom_N"/>
</dbReference>